<dbReference type="eggNOG" id="ENOG502Z821">
    <property type="taxonomic scope" value="Bacteria"/>
</dbReference>
<dbReference type="Proteomes" id="UP000005387">
    <property type="component" value="Unassembled WGS sequence"/>
</dbReference>
<dbReference type="InterPro" id="IPR024562">
    <property type="entry name" value="YqhG"/>
</dbReference>
<reference evidence="1 2" key="1">
    <citation type="submission" date="2010-07" db="EMBL/GenBank/DDBJ databases">
        <title>The draft genome of Paenibacillus curdlanolyticus YK9.</title>
        <authorList>
            <consortium name="US DOE Joint Genome Institute (JGI-PGF)"/>
            <person name="Lucas S."/>
            <person name="Copeland A."/>
            <person name="Lapidus A."/>
            <person name="Cheng J.-F."/>
            <person name="Bruce D."/>
            <person name="Goodwin L."/>
            <person name="Pitluck S."/>
            <person name="Land M.L."/>
            <person name="Hauser L."/>
            <person name="Chang Y.-J."/>
            <person name="Jeffries C."/>
            <person name="Anderson I.J."/>
            <person name="Johnson E."/>
            <person name="Loganathan U."/>
            <person name="Mulhopadhyay B."/>
            <person name="Kyrpides N."/>
            <person name="Woyke T.J."/>
        </authorList>
    </citation>
    <scope>NUCLEOTIDE SEQUENCE [LARGE SCALE GENOMIC DNA]</scope>
    <source>
        <strain evidence="1 2">YK9</strain>
    </source>
</reference>
<organism evidence="1 2">
    <name type="scientific">Paenibacillus curdlanolyticus YK9</name>
    <dbReference type="NCBI Taxonomy" id="717606"/>
    <lineage>
        <taxon>Bacteria</taxon>
        <taxon>Bacillati</taxon>
        <taxon>Bacillota</taxon>
        <taxon>Bacilli</taxon>
        <taxon>Bacillales</taxon>
        <taxon>Paenibacillaceae</taxon>
        <taxon>Paenibacillus</taxon>
    </lineage>
</organism>
<dbReference type="RefSeq" id="WP_006039470.1">
    <property type="nucleotide sequence ID" value="NZ_AEDD01000009.1"/>
</dbReference>
<dbReference type="STRING" id="717606.PaecuDRAFT_3482"/>
<dbReference type="EMBL" id="AEDD01000009">
    <property type="protein sequence ID" value="EFM09979.1"/>
    <property type="molecule type" value="Genomic_DNA"/>
</dbReference>
<sequence length="338" mass="37509">MNERQVHKYVQRFLEATECAILEKSPSHFKVKLSPAADRALTNRPYYWSFVDRTGADPETMSMLFVTDKAKYDAAEAAAQEQLASSPATGNGGADSSTGMVPVAGSAPAPISSGLTPAAEAAIGRSFGFVHGAMNTVRMPREDLHFGSRKLDQLFDASSASGSYVYLFQEPERKHALPYDSTPYTAWLGVNLKIEFACDRKRDEFHSIGVSLASGQVVERFHDRLLSYKLTPKLPPNVHITKNGVSLSKAMSMIEQAIERKLKQQDYSWAAAASERLDEELGRIQHYYEPLIETAIEENKAAIAEQFEKRQAEIRWQYEPRVTASAINCGIFHLAGID</sequence>
<protein>
    <submittedName>
        <fullName evidence="1">Uncharacterized protein</fullName>
    </submittedName>
</protein>
<dbReference type="Pfam" id="PF11079">
    <property type="entry name" value="YqhG"/>
    <property type="match status" value="2"/>
</dbReference>
<proteinExistence type="predicted"/>
<keyword evidence="2" id="KW-1185">Reference proteome</keyword>
<accession>E0ICU3</accession>
<dbReference type="OrthoDB" id="2433584at2"/>
<gene>
    <name evidence="1" type="ORF">PaecuDRAFT_3482</name>
</gene>
<evidence type="ECO:0000313" key="2">
    <source>
        <dbReference type="Proteomes" id="UP000005387"/>
    </source>
</evidence>
<name>E0ICU3_9BACL</name>
<dbReference type="AlphaFoldDB" id="E0ICU3"/>
<evidence type="ECO:0000313" key="1">
    <source>
        <dbReference type="EMBL" id="EFM09979.1"/>
    </source>
</evidence>